<dbReference type="SUPFAM" id="SSF53474">
    <property type="entry name" value="alpha/beta-Hydrolases"/>
    <property type="match status" value="1"/>
</dbReference>
<feature type="domain" description="Thioesterase" evidence="2">
    <location>
        <begin position="22"/>
        <end position="238"/>
    </location>
</feature>
<dbReference type="InterPro" id="IPR001031">
    <property type="entry name" value="Thioesterase"/>
</dbReference>
<dbReference type="RefSeq" id="WP_377343253.1">
    <property type="nucleotide sequence ID" value="NZ_JBHLUE010000026.1"/>
</dbReference>
<dbReference type="Gene3D" id="3.40.50.1820">
    <property type="entry name" value="alpha/beta hydrolase"/>
    <property type="match status" value="1"/>
</dbReference>
<accession>A0ABV6P6L0</accession>
<organism evidence="3 4">
    <name type="scientific">Plantactinospora siamensis</name>
    <dbReference type="NCBI Taxonomy" id="555372"/>
    <lineage>
        <taxon>Bacteria</taxon>
        <taxon>Bacillati</taxon>
        <taxon>Actinomycetota</taxon>
        <taxon>Actinomycetes</taxon>
        <taxon>Micromonosporales</taxon>
        <taxon>Micromonosporaceae</taxon>
        <taxon>Plantactinospora</taxon>
    </lineage>
</organism>
<dbReference type="EMBL" id="JBHLUE010000026">
    <property type="protein sequence ID" value="MFC0567893.1"/>
    <property type="molecule type" value="Genomic_DNA"/>
</dbReference>
<evidence type="ECO:0000313" key="3">
    <source>
        <dbReference type="EMBL" id="MFC0567893.1"/>
    </source>
</evidence>
<comment type="similarity">
    <text evidence="1">Belongs to the thioesterase family.</text>
</comment>
<protein>
    <submittedName>
        <fullName evidence="3">Thioesterase II family protein</fullName>
    </submittedName>
</protein>
<dbReference type="InterPro" id="IPR029058">
    <property type="entry name" value="AB_hydrolase_fold"/>
</dbReference>
<dbReference type="InterPro" id="IPR012223">
    <property type="entry name" value="TEII"/>
</dbReference>
<sequence length="254" mass="27782">MTGVAAGAYLRRYSQPPAPTTHLVCFPHAGGSAAAYRGWTALLPPSVRLTAIQYSGRQDRMHEVMPASMDELADEVALALSRYADPLLLFGHSFGATVAFEVARRLQRWGPGPVEHLVVSGRPGPRAQPRTAKHLWTDDEIWDDMLRLGGVDRELAGVPTLRELVLPALRRDYLIIETYGPAPDATVCCPITAFLGADDPEVDRGQAEAWARSTTGAFRLRVFEGAHFYLSARPARVVAELMSLTRPTPTPGRD</sequence>
<reference evidence="3 4" key="1">
    <citation type="submission" date="2024-09" db="EMBL/GenBank/DDBJ databases">
        <authorList>
            <person name="Sun Q."/>
            <person name="Mori K."/>
        </authorList>
    </citation>
    <scope>NUCLEOTIDE SEQUENCE [LARGE SCALE GENOMIC DNA]</scope>
    <source>
        <strain evidence="3 4">TBRC 2205</strain>
    </source>
</reference>
<dbReference type="Pfam" id="PF00975">
    <property type="entry name" value="Thioesterase"/>
    <property type="match status" value="1"/>
</dbReference>
<comment type="caution">
    <text evidence="3">The sequence shown here is derived from an EMBL/GenBank/DDBJ whole genome shotgun (WGS) entry which is preliminary data.</text>
</comment>
<dbReference type="PANTHER" id="PTHR11487:SF0">
    <property type="entry name" value="S-ACYL FATTY ACID SYNTHASE THIOESTERASE, MEDIUM CHAIN"/>
    <property type="match status" value="1"/>
</dbReference>
<keyword evidence="4" id="KW-1185">Reference proteome</keyword>
<gene>
    <name evidence="3" type="ORF">ACFFHU_27590</name>
</gene>
<name>A0ABV6P6L0_9ACTN</name>
<proteinExistence type="inferred from homology"/>
<dbReference type="PANTHER" id="PTHR11487">
    <property type="entry name" value="THIOESTERASE"/>
    <property type="match status" value="1"/>
</dbReference>
<evidence type="ECO:0000313" key="4">
    <source>
        <dbReference type="Proteomes" id="UP001589894"/>
    </source>
</evidence>
<evidence type="ECO:0000256" key="1">
    <source>
        <dbReference type="ARBA" id="ARBA00007169"/>
    </source>
</evidence>
<dbReference type="Proteomes" id="UP001589894">
    <property type="component" value="Unassembled WGS sequence"/>
</dbReference>
<evidence type="ECO:0000259" key="2">
    <source>
        <dbReference type="Pfam" id="PF00975"/>
    </source>
</evidence>